<name>A0A3Q2C9T2_CYPVA</name>
<dbReference type="Ensembl" id="ENSCVAT00000013319.1">
    <property type="protein sequence ID" value="ENSCVAP00000001492.1"/>
    <property type="gene ID" value="ENSCVAG00000002496.1"/>
</dbReference>
<sequence length="99" mass="11405">MQSNCDTWSDSHYLPLVASFFLQLPQRSRLCCFSFIYQNLKVFMQRSLQQRDDSNTCKNLQALSTSQYSPSASVLVLLVVRFTVSQVLVENKHQRGKTP</sequence>
<protein>
    <submittedName>
        <fullName evidence="1">Uncharacterized protein</fullName>
    </submittedName>
</protein>
<organism evidence="1 2">
    <name type="scientific">Cyprinodon variegatus</name>
    <name type="common">Sheepshead minnow</name>
    <dbReference type="NCBI Taxonomy" id="28743"/>
    <lineage>
        <taxon>Eukaryota</taxon>
        <taxon>Metazoa</taxon>
        <taxon>Chordata</taxon>
        <taxon>Craniata</taxon>
        <taxon>Vertebrata</taxon>
        <taxon>Euteleostomi</taxon>
        <taxon>Actinopterygii</taxon>
        <taxon>Neopterygii</taxon>
        <taxon>Teleostei</taxon>
        <taxon>Neoteleostei</taxon>
        <taxon>Acanthomorphata</taxon>
        <taxon>Ovalentaria</taxon>
        <taxon>Atherinomorphae</taxon>
        <taxon>Cyprinodontiformes</taxon>
        <taxon>Cyprinodontidae</taxon>
        <taxon>Cyprinodon</taxon>
    </lineage>
</organism>
<accession>A0A3Q2C9T2</accession>
<evidence type="ECO:0000313" key="1">
    <source>
        <dbReference type="Ensembl" id="ENSCVAP00000001492.1"/>
    </source>
</evidence>
<dbReference type="Proteomes" id="UP000265020">
    <property type="component" value="Unassembled WGS sequence"/>
</dbReference>
<proteinExistence type="predicted"/>
<reference evidence="1" key="1">
    <citation type="submission" date="2025-08" db="UniProtKB">
        <authorList>
            <consortium name="Ensembl"/>
        </authorList>
    </citation>
    <scope>IDENTIFICATION</scope>
</reference>
<reference evidence="1" key="2">
    <citation type="submission" date="2025-09" db="UniProtKB">
        <authorList>
            <consortium name="Ensembl"/>
        </authorList>
    </citation>
    <scope>IDENTIFICATION</scope>
</reference>
<dbReference type="AlphaFoldDB" id="A0A3Q2C9T2"/>
<keyword evidence="2" id="KW-1185">Reference proteome</keyword>
<evidence type="ECO:0000313" key="2">
    <source>
        <dbReference type="Proteomes" id="UP000265020"/>
    </source>
</evidence>